<feature type="non-terminal residue" evidence="2">
    <location>
        <position position="1"/>
    </location>
</feature>
<proteinExistence type="predicted"/>
<dbReference type="Proteomes" id="UP000245699">
    <property type="component" value="Unassembled WGS sequence"/>
</dbReference>
<evidence type="ECO:0000256" key="1">
    <source>
        <dbReference type="SAM" id="MobiDB-lite"/>
    </source>
</evidence>
<keyword evidence="3" id="KW-1185">Reference proteome</keyword>
<dbReference type="AlphaFoldDB" id="A0A2T9YRI7"/>
<organism evidence="2 3">
    <name type="scientific">Furculomyces boomerangus</name>
    <dbReference type="NCBI Taxonomy" id="61424"/>
    <lineage>
        <taxon>Eukaryota</taxon>
        <taxon>Fungi</taxon>
        <taxon>Fungi incertae sedis</taxon>
        <taxon>Zoopagomycota</taxon>
        <taxon>Kickxellomycotina</taxon>
        <taxon>Harpellomycetes</taxon>
        <taxon>Harpellales</taxon>
        <taxon>Harpellaceae</taxon>
        <taxon>Furculomyces</taxon>
    </lineage>
</organism>
<feature type="compositionally biased region" description="Polar residues" evidence="1">
    <location>
        <begin position="55"/>
        <end position="65"/>
    </location>
</feature>
<evidence type="ECO:0000313" key="3">
    <source>
        <dbReference type="Proteomes" id="UP000245699"/>
    </source>
</evidence>
<comment type="caution">
    <text evidence="2">The sequence shown here is derived from an EMBL/GenBank/DDBJ whole genome shotgun (WGS) entry which is preliminary data.</text>
</comment>
<feature type="region of interest" description="Disordered" evidence="1">
    <location>
        <begin position="18"/>
        <end position="83"/>
    </location>
</feature>
<feature type="compositionally biased region" description="Basic and acidic residues" evidence="1">
    <location>
        <begin position="67"/>
        <end position="83"/>
    </location>
</feature>
<dbReference type="EMBL" id="MBFT01000214">
    <property type="protein sequence ID" value="PVU94970.1"/>
    <property type="molecule type" value="Genomic_DNA"/>
</dbReference>
<feature type="compositionally biased region" description="Polar residues" evidence="1">
    <location>
        <begin position="21"/>
        <end position="41"/>
    </location>
</feature>
<accession>A0A2T9YRI7</accession>
<reference evidence="2 3" key="1">
    <citation type="journal article" date="2018" name="MBio">
        <title>Comparative Genomics Reveals the Core Gene Toolbox for the Fungus-Insect Symbiosis.</title>
        <authorList>
            <person name="Wang Y."/>
            <person name="Stata M."/>
            <person name="Wang W."/>
            <person name="Stajich J.E."/>
            <person name="White M.M."/>
            <person name="Moncalvo J.M."/>
        </authorList>
    </citation>
    <scope>NUCLEOTIDE SEQUENCE [LARGE SCALE GENOMIC DNA]</scope>
    <source>
        <strain evidence="2 3">AUS-77-4</strain>
    </source>
</reference>
<protein>
    <submittedName>
        <fullName evidence="2">Uncharacterized protein</fullName>
    </submittedName>
</protein>
<evidence type="ECO:0000313" key="2">
    <source>
        <dbReference type="EMBL" id="PVU94970.1"/>
    </source>
</evidence>
<gene>
    <name evidence="2" type="ORF">BB559_002853</name>
</gene>
<name>A0A2T9YRI7_9FUNG</name>
<sequence>STKFTLICWYSVRQETDGKTVDQTTSNQGSATRSSTLNYGTDNEDQRAEDDGAFSGQSISSLTRNQRAKEGTESEERNDDTFAKGRRMMEEIFEMVHCEDVGHNTNVITEKQTTKTGDCRNQICGSAASKLREINEFGRQGSIWFIYVRKACQEKHRQTVGKKQLILTTDYSAGKLMIGRQT</sequence>